<keyword evidence="8 12" id="KW-0460">Magnesium</keyword>
<dbReference type="Proteomes" id="UP001483337">
    <property type="component" value="Chromosome"/>
</dbReference>
<dbReference type="SUPFAM" id="SSF52467">
    <property type="entry name" value="DHS-like NAD/FAD-binding domain"/>
    <property type="match status" value="1"/>
</dbReference>
<dbReference type="InterPro" id="IPR012000">
    <property type="entry name" value="Thiamin_PyroP_enz_cen_dom"/>
</dbReference>
<feature type="domain" description="Zinc-ribbon" evidence="17">
    <location>
        <begin position="608"/>
        <end position="630"/>
    </location>
</feature>
<evidence type="ECO:0000259" key="16">
    <source>
        <dbReference type="Pfam" id="PF02776"/>
    </source>
</evidence>
<gene>
    <name evidence="18" type="primary">ilvB</name>
    <name evidence="18" type="ORF">WJM97_18115</name>
</gene>
<feature type="domain" description="Thiamine pyrophosphate enzyme N-terminal TPP-binding" evidence="16">
    <location>
        <begin position="33"/>
        <end position="149"/>
    </location>
</feature>
<dbReference type="RefSeq" id="WP_353930190.1">
    <property type="nucleotide sequence ID" value="NZ_CP150886.1"/>
</dbReference>
<evidence type="ECO:0000256" key="5">
    <source>
        <dbReference type="ARBA" id="ARBA00022605"/>
    </source>
</evidence>
<dbReference type="EC" id="2.2.1.6" evidence="4 12"/>
<dbReference type="CDD" id="cd07035">
    <property type="entry name" value="TPP_PYR_POX_like"/>
    <property type="match status" value="1"/>
</dbReference>
<dbReference type="InterPro" id="IPR012846">
    <property type="entry name" value="Acetolactate_synth_lsu"/>
</dbReference>
<accession>A0ABZ2UPI0</accession>
<keyword evidence="5 12" id="KW-0028">Amino-acid biosynthesis</keyword>
<sequence length="630" mass="68415">MRSPSQISPPQSENQKSAAISTASDVTPKRASGGFALMDSLLRHGVEYIFGYPGGAILPIYDDLYKVKATRPIEHILVRHEQGASHAADGYARATGKVGICFGTSGPGATNLVTGIATAYMDSIPMIVVTGQVPRPAIGTDAFQETDIYGITLPIVKHSYVVRDPKDMARIVAEAFHIASTGRPGPVLIDVPKDVALEEFNYVPVEPGSVKLPGYRPTVKGNPRQINAAIQLMRESRRPLLYVGGGAIAANAHVEVQQLAELFNIPVTTTLMGIGAFDEHHPLSVGMLGMHGTAYANFAVTDCDLLICVGARFDDRVTGKLDEFASHAKVIHIDIDPAEVGKNRVPEVPIVGDVKTVLKDLLRRCQQTNGNTIPNRNQEWLNLINRWKQDYPLVVPHYADSISPQEVIVEVGNQAPNAFYTTDVGQHQMWAAQFLKNGPRRWISSAGLGTMGFGVPAAMGAKVAFPDEEVICISGDASFQMCLQELGTLSQYGINVKTVILNNGWQGMVRQWQEAFYGERYSCSNMEVGMPDIELLAQAYGIKGMIINSRDELADKIAEMLAHNGPVIVDVRVTRNENCYPMVAPGKSNAQMFGLPKPVPTTAVEPVYCNHCGTKNPPNHNFCAECGNKL</sequence>
<evidence type="ECO:0000256" key="10">
    <source>
        <dbReference type="ARBA" id="ARBA00023304"/>
    </source>
</evidence>
<evidence type="ECO:0000256" key="1">
    <source>
        <dbReference type="ARBA" id="ARBA00004974"/>
    </source>
</evidence>
<dbReference type="Gene3D" id="3.40.50.1220">
    <property type="entry name" value="TPP-binding domain"/>
    <property type="match status" value="1"/>
</dbReference>
<dbReference type="Pfam" id="PF02775">
    <property type="entry name" value="TPP_enzyme_C"/>
    <property type="match status" value="1"/>
</dbReference>
<dbReference type="PANTHER" id="PTHR18968:SF13">
    <property type="entry name" value="ACETOLACTATE SYNTHASE CATALYTIC SUBUNIT, MITOCHONDRIAL"/>
    <property type="match status" value="1"/>
</dbReference>
<evidence type="ECO:0000256" key="3">
    <source>
        <dbReference type="ARBA" id="ARBA00007812"/>
    </source>
</evidence>
<dbReference type="InterPro" id="IPR039368">
    <property type="entry name" value="AHAS_TPP"/>
</dbReference>
<evidence type="ECO:0000256" key="2">
    <source>
        <dbReference type="ARBA" id="ARBA00005025"/>
    </source>
</evidence>
<feature type="domain" description="Thiamine pyrophosphate enzyme central" evidence="14">
    <location>
        <begin position="226"/>
        <end position="361"/>
    </location>
</feature>
<keyword evidence="7 12" id="KW-0479">Metal-binding</keyword>
<dbReference type="Pfam" id="PF00205">
    <property type="entry name" value="TPP_enzyme_M"/>
    <property type="match status" value="1"/>
</dbReference>
<keyword evidence="6 12" id="KW-0808">Transferase</keyword>
<evidence type="ECO:0000313" key="18">
    <source>
        <dbReference type="EMBL" id="WZB87276.1"/>
    </source>
</evidence>
<protein>
    <recommendedName>
        <fullName evidence="4 12">Acetolactate synthase</fullName>
        <ecNumber evidence="4 12">2.2.1.6</ecNumber>
    </recommendedName>
</protein>
<evidence type="ECO:0000256" key="11">
    <source>
        <dbReference type="ARBA" id="ARBA00048670"/>
    </source>
</evidence>
<organism evidence="18 19">
    <name type="scientific">Okeanomitos corallinicola TIOX110</name>
    <dbReference type="NCBI Taxonomy" id="3133117"/>
    <lineage>
        <taxon>Bacteria</taxon>
        <taxon>Bacillati</taxon>
        <taxon>Cyanobacteriota</taxon>
        <taxon>Cyanophyceae</taxon>
        <taxon>Nostocales</taxon>
        <taxon>Aphanizomenonaceae</taxon>
        <taxon>Okeanomitos</taxon>
    </lineage>
</organism>
<dbReference type="Gene3D" id="3.40.50.970">
    <property type="match status" value="2"/>
</dbReference>
<dbReference type="InterPro" id="IPR029035">
    <property type="entry name" value="DHS-like_NAD/FAD-binding_dom"/>
</dbReference>
<evidence type="ECO:0000259" key="14">
    <source>
        <dbReference type="Pfam" id="PF00205"/>
    </source>
</evidence>
<evidence type="ECO:0000259" key="15">
    <source>
        <dbReference type="Pfam" id="PF02775"/>
    </source>
</evidence>
<dbReference type="Pfam" id="PF13240">
    <property type="entry name" value="Zn_Ribbon_1"/>
    <property type="match status" value="1"/>
</dbReference>
<dbReference type="InterPro" id="IPR011766">
    <property type="entry name" value="TPP_enzyme_TPP-bd"/>
</dbReference>
<evidence type="ECO:0000256" key="9">
    <source>
        <dbReference type="ARBA" id="ARBA00023052"/>
    </source>
</evidence>
<dbReference type="InterPro" id="IPR012001">
    <property type="entry name" value="Thiamin_PyroP_enz_TPP-bd_dom"/>
</dbReference>
<dbReference type="PROSITE" id="PS00187">
    <property type="entry name" value="TPP_ENZYMES"/>
    <property type="match status" value="1"/>
</dbReference>
<evidence type="ECO:0000256" key="7">
    <source>
        <dbReference type="ARBA" id="ARBA00022723"/>
    </source>
</evidence>
<evidence type="ECO:0000313" key="19">
    <source>
        <dbReference type="Proteomes" id="UP001483337"/>
    </source>
</evidence>
<evidence type="ECO:0000256" key="12">
    <source>
        <dbReference type="RuleBase" id="RU003591"/>
    </source>
</evidence>
<comment type="pathway">
    <text evidence="1 12">Amino-acid biosynthesis; L-isoleucine biosynthesis; L-isoleucine from 2-oxobutanoate: step 1/4.</text>
</comment>
<name>A0ABZ2UPI0_9CYAN</name>
<dbReference type="PANTHER" id="PTHR18968">
    <property type="entry name" value="THIAMINE PYROPHOSPHATE ENZYMES"/>
    <property type="match status" value="1"/>
</dbReference>
<dbReference type="InterPro" id="IPR045229">
    <property type="entry name" value="TPP_enz"/>
</dbReference>
<dbReference type="NCBIfam" id="TIGR00118">
    <property type="entry name" value="acolac_lg"/>
    <property type="match status" value="1"/>
</dbReference>
<evidence type="ECO:0000256" key="4">
    <source>
        <dbReference type="ARBA" id="ARBA00013145"/>
    </source>
</evidence>
<comment type="catalytic activity">
    <reaction evidence="11 12">
        <text>2 pyruvate + H(+) = (2S)-2-acetolactate + CO2</text>
        <dbReference type="Rhea" id="RHEA:25249"/>
        <dbReference type="ChEBI" id="CHEBI:15361"/>
        <dbReference type="ChEBI" id="CHEBI:15378"/>
        <dbReference type="ChEBI" id="CHEBI:16526"/>
        <dbReference type="ChEBI" id="CHEBI:58476"/>
        <dbReference type="EC" id="2.2.1.6"/>
    </reaction>
</comment>
<dbReference type="NCBIfam" id="NF005651">
    <property type="entry name" value="PRK07418.1"/>
    <property type="match status" value="1"/>
</dbReference>
<comment type="pathway">
    <text evidence="2 12">Amino-acid biosynthesis; L-valine biosynthesis; L-valine from pyruvate: step 1/4.</text>
</comment>
<evidence type="ECO:0000256" key="6">
    <source>
        <dbReference type="ARBA" id="ARBA00022679"/>
    </source>
</evidence>
<evidence type="ECO:0000256" key="8">
    <source>
        <dbReference type="ARBA" id="ARBA00022842"/>
    </source>
</evidence>
<comment type="cofactor">
    <cofactor evidence="12">
        <name>thiamine diphosphate</name>
        <dbReference type="ChEBI" id="CHEBI:58937"/>
    </cofactor>
    <text evidence="12">Binds 1 thiamine pyrophosphate per subunit.</text>
</comment>
<evidence type="ECO:0000259" key="17">
    <source>
        <dbReference type="Pfam" id="PF13240"/>
    </source>
</evidence>
<dbReference type="SUPFAM" id="SSF52518">
    <property type="entry name" value="Thiamin diphosphate-binding fold (THDP-binding)"/>
    <property type="match status" value="2"/>
</dbReference>
<dbReference type="EMBL" id="CP150886">
    <property type="protein sequence ID" value="WZB87276.1"/>
    <property type="molecule type" value="Genomic_DNA"/>
</dbReference>
<evidence type="ECO:0000256" key="13">
    <source>
        <dbReference type="SAM" id="MobiDB-lite"/>
    </source>
</evidence>
<dbReference type="CDD" id="cd02015">
    <property type="entry name" value="TPP_AHAS"/>
    <property type="match status" value="1"/>
</dbReference>
<keyword evidence="10 12" id="KW-0100">Branched-chain amino acid biosynthesis</keyword>
<keyword evidence="19" id="KW-1185">Reference proteome</keyword>
<dbReference type="InterPro" id="IPR029061">
    <property type="entry name" value="THDP-binding"/>
</dbReference>
<dbReference type="InterPro" id="IPR000399">
    <property type="entry name" value="TPP-bd_CS"/>
</dbReference>
<comment type="cofactor">
    <cofactor evidence="12">
        <name>Mg(2+)</name>
        <dbReference type="ChEBI" id="CHEBI:18420"/>
    </cofactor>
    <text evidence="12">Binds 1 Mg(2+) ion per subunit.</text>
</comment>
<feature type="domain" description="Thiamine pyrophosphate enzyme TPP-binding" evidence="15">
    <location>
        <begin position="423"/>
        <end position="571"/>
    </location>
</feature>
<reference evidence="18 19" key="1">
    <citation type="submission" date="2024-04" db="EMBL/GenBank/DDBJ databases">
        <title>Okeanomitos corallinicola gen. &amp; sp. nov. (Nostocales, Cyanobacteria), a new toxic marine heterocyst-forming cyanobacterium from a coral reef.</title>
        <authorList>
            <person name="Li H."/>
            <person name="Li R."/>
            <person name="Kang J."/>
            <person name="Hii K.S."/>
            <person name="Mohamed H.F."/>
            <person name="Xu X."/>
            <person name="Luo Z."/>
        </authorList>
    </citation>
    <scope>NUCLEOTIDE SEQUENCE [LARGE SCALE GENOMIC DNA]</scope>
    <source>
        <strain evidence="18 19">TIOX110</strain>
    </source>
</reference>
<dbReference type="GO" id="GO:0003984">
    <property type="term" value="F:acetolactate synthase activity"/>
    <property type="evidence" value="ECO:0007669"/>
    <property type="project" value="UniProtKB-EC"/>
</dbReference>
<keyword evidence="9 12" id="KW-0786">Thiamine pyrophosphate</keyword>
<dbReference type="Pfam" id="PF02776">
    <property type="entry name" value="TPP_enzyme_N"/>
    <property type="match status" value="1"/>
</dbReference>
<proteinExistence type="inferred from homology"/>
<feature type="region of interest" description="Disordered" evidence="13">
    <location>
        <begin position="1"/>
        <end position="25"/>
    </location>
</feature>
<dbReference type="InterPro" id="IPR026870">
    <property type="entry name" value="Zinc_ribbon_dom"/>
</dbReference>
<comment type="similarity">
    <text evidence="3 12">Belongs to the TPP enzyme family.</text>
</comment>